<dbReference type="EMBL" id="BQFK01000005">
    <property type="protein sequence ID" value="GJJ43987.1"/>
    <property type="molecule type" value="Genomic_DNA"/>
</dbReference>
<dbReference type="AlphaFoldDB" id="A0ABD0BIF1"/>
<gene>
    <name evidence="1" type="ORF">CULCOIPH005_21760</name>
</gene>
<proteinExistence type="predicted"/>
<evidence type="ECO:0000313" key="2">
    <source>
        <dbReference type="Proteomes" id="UP001205910"/>
    </source>
</evidence>
<name>A0ABD0BIF1_CORUL</name>
<reference evidence="1 2" key="1">
    <citation type="submission" date="2021-11" db="EMBL/GenBank/DDBJ databases">
        <title>Whole genome sequences of diphtheriae toxin producing Corynebacterium ulcerans isolates from cats in Osaka, Japan.</title>
        <authorList>
            <person name="Umeda K."/>
            <person name="Hirai Y."/>
        </authorList>
    </citation>
    <scope>NUCLEOTIDE SEQUENCE [LARGE SCALE GENOMIC DNA]</scope>
    <source>
        <strain evidence="1 2">12109B-1</strain>
    </source>
</reference>
<organism evidence="1 2">
    <name type="scientific">Corynebacterium ulcerans</name>
    <dbReference type="NCBI Taxonomy" id="65058"/>
    <lineage>
        <taxon>Bacteria</taxon>
        <taxon>Bacillati</taxon>
        <taxon>Actinomycetota</taxon>
        <taxon>Actinomycetes</taxon>
        <taxon>Mycobacteriales</taxon>
        <taxon>Corynebacteriaceae</taxon>
        <taxon>Corynebacterium</taxon>
    </lineage>
</organism>
<accession>A0ABD0BIF1</accession>
<sequence length="297" mass="34586">MMMAQPHMQLAPEEWKARSIAHRERARSYTAEHLIRRKTGAKHPVFDFLFEYYPVRIAHLERWHPGFGVHLIHEKDCMPPHAQWKNYATTHRSTSVDVRSFWSRRGRAMSYIENLLVSTNDNPVHFDCFGLHEWAMVYQTDQPRHDLPLRLGSNETNKVVENSAVKCTHFDAFRFFTPPARPLNFTILSREDQPNFDQRACVHAAMDLYKWATKLGPLVSGELWLDTFELAWDARILDMEASPYDCREYGLGVVPIETPEGKAEYVARQRALSQRAVPLRNRLVAVIRETRNATLTE</sequence>
<protein>
    <recommendedName>
        <fullName evidence="3">3-methyladenine DNA glycosylase</fullName>
    </recommendedName>
</protein>
<comment type="caution">
    <text evidence="1">The sequence shown here is derived from an EMBL/GenBank/DDBJ whole genome shotgun (WGS) entry which is preliminary data.</text>
</comment>
<evidence type="ECO:0008006" key="3">
    <source>
        <dbReference type="Google" id="ProtNLM"/>
    </source>
</evidence>
<evidence type="ECO:0000313" key="1">
    <source>
        <dbReference type="EMBL" id="GJJ43987.1"/>
    </source>
</evidence>
<dbReference type="Proteomes" id="UP001205910">
    <property type="component" value="Unassembled WGS sequence"/>
</dbReference>